<gene>
    <name evidence="2" type="ORF">SOO65_18785</name>
</gene>
<keyword evidence="1" id="KW-0732">Signal</keyword>
<feature type="chain" id="PRO_5043376940" description="DUF4430 domain-containing protein" evidence="1">
    <location>
        <begin position="19"/>
        <end position="150"/>
    </location>
</feature>
<proteinExistence type="predicted"/>
<protein>
    <recommendedName>
        <fullName evidence="4">DUF4430 domain-containing protein</fullName>
    </recommendedName>
</protein>
<dbReference type="EMBL" id="CP139487">
    <property type="protein sequence ID" value="WPU64743.1"/>
    <property type="molecule type" value="Genomic_DNA"/>
</dbReference>
<dbReference type="KEGG" id="psti:SOO65_18785"/>
<organism evidence="2 3">
    <name type="scientific">Peredibacter starrii</name>
    <dbReference type="NCBI Taxonomy" id="28202"/>
    <lineage>
        <taxon>Bacteria</taxon>
        <taxon>Pseudomonadati</taxon>
        <taxon>Bdellovibrionota</taxon>
        <taxon>Bacteriovoracia</taxon>
        <taxon>Bacteriovoracales</taxon>
        <taxon>Bacteriovoracaceae</taxon>
        <taxon>Peredibacter</taxon>
    </lineage>
</organism>
<reference evidence="2 3" key="1">
    <citation type="submission" date="2023-11" db="EMBL/GenBank/DDBJ databases">
        <title>Peredibacter starrii A3.12.</title>
        <authorList>
            <person name="Mitchell R.J."/>
        </authorList>
    </citation>
    <scope>NUCLEOTIDE SEQUENCE [LARGE SCALE GENOMIC DNA]</scope>
    <source>
        <strain evidence="2 3">A3.12</strain>
    </source>
</reference>
<evidence type="ECO:0000313" key="3">
    <source>
        <dbReference type="Proteomes" id="UP001324634"/>
    </source>
</evidence>
<evidence type="ECO:0000256" key="1">
    <source>
        <dbReference type="SAM" id="SignalP"/>
    </source>
</evidence>
<sequence>MKKVFLLLTALLTSEAQALTIEFLGPCSHKPVLSSQVKSTPAKSVGELTIATLERFRAPHAGNARGLNTAFNTPIGMDAMEVISDYEMRSYGWCYSVDNAIPEVFPDEFPISNKIQKITWFYGYAHYYKGEWLSQCEPAWEIKPAFLCIK</sequence>
<feature type="signal peptide" evidence="1">
    <location>
        <begin position="1"/>
        <end position="18"/>
    </location>
</feature>
<accession>A0AAX4HNN9</accession>
<dbReference type="AlphaFoldDB" id="A0AAX4HNN9"/>
<name>A0AAX4HNN9_9BACT</name>
<evidence type="ECO:0000313" key="2">
    <source>
        <dbReference type="EMBL" id="WPU64743.1"/>
    </source>
</evidence>
<keyword evidence="3" id="KW-1185">Reference proteome</keyword>
<dbReference type="Proteomes" id="UP001324634">
    <property type="component" value="Chromosome"/>
</dbReference>
<evidence type="ECO:0008006" key="4">
    <source>
        <dbReference type="Google" id="ProtNLM"/>
    </source>
</evidence>
<dbReference type="RefSeq" id="WP_321394102.1">
    <property type="nucleotide sequence ID" value="NZ_CP139487.1"/>
</dbReference>